<name>B5H2R3_STRCL</name>
<dbReference type="Proteomes" id="UP000002357">
    <property type="component" value="Chromosome"/>
</dbReference>
<organism evidence="2 3">
    <name type="scientific">Streptomyces clavuligerus</name>
    <dbReference type="NCBI Taxonomy" id="1901"/>
    <lineage>
        <taxon>Bacteria</taxon>
        <taxon>Bacillati</taxon>
        <taxon>Actinomycetota</taxon>
        <taxon>Actinomycetes</taxon>
        <taxon>Kitasatosporales</taxon>
        <taxon>Streptomycetaceae</taxon>
        <taxon>Streptomyces</taxon>
    </lineage>
</organism>
<reference evidence="2 3" key="1">
    <citation type="journal article" date="2010" name="Genome Biol. Evol.">
        <title>The sequence of a 1.8-mb bacterial linear plasmid reveals a rich evolutionary reservoir of secondary metabolic pathways.</title>
        <authorList>
            <person name="Medema M.H."/>
            <person name="Trefzer A."/>
            <person name="Kovalchuk A."/>
            <person name="van den Berg M."/>
            <person name="Mueller U."/>
            <person name="Heijne W."/>
            <person name="Wu L."/>
            <person name="Alam M.T."/>
            <person name="Ronning C.M."/>
            <person name="Nierman W.C."/>
            <person name="Bovenberg R.A.L."/>
            <person name="Breitling R."/>
            <person name="Takano E."/>
        </authorList>
    </citation>
    <scope>NUCLEOTIDE SEQUENCE [LARGE SCALE GENOMIC DNA]</scope>
    <source>
        <strain evidence="3">ATCC 27064 / DSM 738 / JCM 4710 / NBRC 13307 / NCIMB 12785 / NRRL 3585 / VKM Ac-602</strain>
    </source>
</reference>
<feature type="region of interest" description="Disordered" evidence="1">
    <location>
        <begin position="75"/>
        <end position="106"/>
    </location>
</feature>
<accession>B5H2R3</accession>
<dbReference type="OrthoDB" id="4338040at2"/>
<sequence length="225" mass="24716">MTGPEELSGAERERLRLALRMIAEEADRPEPVAAAPRRAPGWRRRAVFFTAGMAAAAALAGTLVHEKVRPYDGGARKQAAQADGEIENQRGVASGAELDETRTGWRNGGELSDAEWVACARVVVDGEVTAVRKGAREGRIRVTMDVREWIKPARGGKRLELDVVDPAVAEEAQEPWRLGRNTLAVVPQRRESAADVFHDEERTFARRAIDRVLSAQKATTCRGDR</sequence>
<dbReference type="RefSeq" id="WP_003958559.1">
    <property type="nucleotide sequence ID" value="NZ_CM000913.1"/>
</dbReference>
<evidence type="ECO:0000313" key="2">
    <source>
        <dbReference type="EMBL" id="EFG08365.1"/>
    </source>
</evidence>
<dbReference type="GeneID" id="93730179"/>
<evidence type="ECO:0000313" key="3">
    <source>
        <dbReference type="Proteomes" id="UP000002357"/>
    </source>
</evidence>
<gene>
    <name evidence="2" type="ORF">SCLAV_3294</name>
</gene>
<evidence type="ECO:0000256" key="1">
    <source>
        <dbReference type="SAM" id="MobiDB-lite"/>
    </source>
</evidence>
<proteinExistence type="predicted"/>
<dbReference type="STRING" id="1901.BB341_12140"/>
<dbReference type="KEGG" id="sclf:BB341_12140"/>
<protein>
    <submittedName>
        <fullName evidence="2">Uncharacterized protein</fullName>
    </submittedName>
</protein>
<dbReference type="eggNOG" id="ENOG5031D60">
    <property type="taxonomic scope" value="Bacteria"/>
</dbReference>
<dbReference type="EMBL" id="CM000913">
    <property type="protein sequence ID" value="EFG08365.1"/>
    <property type="molecule type" value="Genomic_DNA"/>
</dbReference>
<dbReference type="AlphaFoldDB" id="B5H2R3"/>
<keyword evidence="3" id="KW-1185">Reference proteome</keyword>